<keyword evidence="9" id="KW-0961">Cell wall biogenesis/degradation</keyword>
<evidence type="ECO:0000256" key="5">
    <source>
        <dbReference type="ARBA" id="ARBA00022729"/>
    </source>
</evidence>
<dbReference type="PANTHER" id="PTHR28285">
    <property type="entry name" value="PROTEIN BIG1"/>
    <property type="match status" value="1"/>
</dbReference>
<gene>
    <name evidence="11" type="ORF">FOB64_005672</name>
</gene>
<reference evidence="11 12" key="1">
    <citation type="submission" date="2020-03" db="EMBL/GenBank/DDBJ databases">
        <title>FDA dAtabase for Regulatory Grade micrObial Sequences (FDA-ARGOS): Supporting development and validation of Infectious Disease Dx tests.</title>
        <authorList>
            <person name="Campos J."/>
            <person name="Goldberg B."/>
            <person name="Tallon L."/>
            <person name="Sadzewicz L."/>
            <person name="Vavikolanu K."/>
            <person name="Mehta A."/>
            <person name="Aluvathingal J."/>
            <person name="Nadendla S."/>
            <person name="Nandy P."/>
            <person name="Geyer C."/>
            <person name="Yan Y."/>
            <person name="Sichtig H."/>
        </authorList>
    </citation>
    <scope>NUCLEOTIDE SEQUENCE [LARGE SCALE GENOMIC DNA]</scope>
    <source>
        <strain evidence="11 12">FDAARGOS_656</strain>
    </source>
</reference>
<evidence type="ECO:0000256" key="2">
    <source>
        <dbReference type="ARBA" id="ARBA00008203"/>
    </source>
</evidence>
<comment type="similarity">
    <text evidence="2">Belongs to the BIG1 family.</text>
</comment>
<organism evidence="11 12">
    <name type="scientific">Candida albicans</name>
    <name type="common">Yeast</name>
    <dbReference type="NCBI Taxonomy" id="5476"/>
    <lineage>
        <taxon>Eukaryota</taxon>
        <taxon>Fungi</taxon>
        <taxon>Dikarya</taxon>
        <taxon>Ascomycota</taxon>
        <taxon>Saccharomycotina</taxon>
        <taxon>Pichiomycetes</taxon>
        <taxon>Debaryomycetaceae</taxon>
        <taxon>Candida/Lodderomyces clade</taxon>
        <taxon>Candida</taxon>
    </lineage>
</organism>
<evidence type="ECO:0000256" key="6">
    <source>
        <dbReference type="ARBA" id="ARBA00022824"/>
    </source>
</evidence>
<evidence type="ECO:0000313" key="12">
    <source>
        <dbReference type="Proteomes" id="UP000536275"/>
    </source>
</evidence>
<accession>A0A8H6BSC3</accession>
<evidence type="ECO:0000256" key="1">
    <source>
        <dbReference type="ARBA" id="ARBA00004115"/>
    </source>
</evidence>
<dbReference type="GO" id="GO:0009272">
    <property type="term" value="P:fungal-type cell wall biogenesis"/>
    <property type="evidence" value="ECO:0007669"/>
    <property type="project" value="TreeGrafter"/>
</dbReference>
<keyword evidence="6" id="KW-0256">Endoplasmic reticulum</keyword>
<evidence type="ECO:0000256" key="10">
    <source>
        <dbReference type="SAM" id="SignalP"/>
    </source>
</evidence>
<keyword evidence="4" id="KW-0812">Transmembrane</keyword>
<keyword evidence="7" id="KW-1133">Transmembrane helix</keyword>
<evidence type="ECO:0000256" key="8">
    <source>
        <dbReference type="ARBA" id="ARBA00023136"/>
    </source>
</evidence>
<dbReference type="GO" id="GO:0071555">
    <property type="term" value="P:cell wall organization"/>
    <property type="evidence" value="ECO:0007669"/>
    <property type="project" value="UniProtKB-KW"/>
</dbReference>
<dbReference type="EMBL" id="JABWAD010000061">
    <property type="protein sequence ID" value="KAF6062608.1"/>
    <property type="molecule type" value="Genomic_DNA"/>
</dbReference>
<evidence type="ECO:0000256" key="4">
    <source>
        <dbReference type="ARBA" id="ARBA00022692"/>
    </source>
</evidence>
<protein>
    <recommendedName>
        <fullName evidence="3">Protein BIG1</fullName>
    </recommendedName>
</protein>
<name>A0A8H6BSC3_CANAX</name>
<evidence type="ECO:0000256" key="9">
    <source>
        <dbReference type="ARBA" id="ARBA00023316"/>
    </source>
</evidence>
<dbReference type="Proteomes" id="UP000536275">
    <property type="component" value="Unassembled WGS sequence"/>
</dbReference>
<keyword evidence="5 10" id="KW-0732">Signal</keyword>
<proteinExistence type="inferred from homology"/>
<comment type="caution">
    <text evidence="11">The sequence shown here is derived from an EMBL/GenBank/DDBJ whole genome shotgun (WGS) entry which is preliminary data.</text>
</comment>
<dbReference type="AlphaFoldDB" id="A0A8H6BSC3"/>
<sequence length="204" mass="23614">MRLFVLLVYIIPFILCQLTPVLVASHKLVRGLKEEINPSNTSPHNVTSVTNMLKKLITECSSDAYLLINQPGLTYADLTTEKKDNWPFLRNYLYMSSTIVGLPRVENPIDLDFLEQYIISNCDAETINVWHDSEDEVVDYYDIRKRVIRIDLSPLSISNHDDRVKEIFEHDQLIRKILRKLPSPHYTIILTSLNPGLFIQCHGF</sequence>
<dbReference type="InterPro" id="IPR037654">
    <property type="entry name" value="Big1"/>
</dbReference>
<feature type="chain" id="PRO_5034362150" description="Protein BIG1" evidence="10">
    <location>
        <begin position="17"/>
        <end position="204"/>
    </location>
</feature>
<evidence type="ECO:0000313" key="11">
    <source>
        <dbReference type="EMBL" id="KAF6062608.1"/>
    </source>
</evidence>
<evidence type="ECO:0000256" key="3">
    <source>
        <dbReference type="ARBA" id="ARBA00022089"/>
    </source>
</evidence>
<comment type="subcellular location">
    <subcellularLocation>
        <location evidence="1">Endoplasmic reticulum membrane</location>
        <topology evidence="1">Single-pass type I membrane protein</topology>
    </subcellularLocation>
</comment>
<dbReference type="GO" id="GO:0005789">
    <property type="term" value="C:endoplasmic reticulum membrane"/>
    <property type="evidence" value="ECO:0007669"/>
    <property type="project" value="UniProtKB-SubCell"/>
</dbReference>
<feature type="signal peptide" evidence="10">
    <location>
        <begin position="1"/>
        <end position="16"/>
    </location>
</feature>
<keyword evidence="8" id="KW-0472">Membrane</keyword>
<evidence type="ECO:0000256" key="7">
    <source>
        <dbReference type="ARBA" id="ARBA00022989"/>
    </source>
</evidence>
<dbReference type="GO" id="GO:0006078">
    <property type="term" value="P:(1-&gt;6)-beta-D-glucan biosynthetic process"/>
    <property type="evidence" value="ECO:0007669"/>
    <property type="project" value="TreeGrafter"/>
</dbReference>
<dbReference type="PANTHER" id="PTHR28285:SF1">
    <property type="entry name" value="PROTEIN BIG1"/>
    <property type="match status" value="1"/>
</dbReference>